<feature type="domain" description="W2" evidence="2">
    <location>
        <begin position="362"/>
        <end position="546"/>
    </location>
</feature>
<feature type="compositionally biased region" description="Basic and acidic residues" evidence="1">
    <location>
        <begin position="345"/>
        <end position="366"/>
    </location>
</feature>
<feature type="compositionally biased region" description="Basic and acidic residues" evidence="1">
    <location>
        <begin position="1"/>
        <end position="21"/>
    </location>
</feature>
<evidence type="ECO:0000313" key="3">
    <source>
        <dbReference type="EMBL" id="AFJ68656.1"/>
    </source>
</evidence>
<feature type="compositionally biased region" description="Basic and acidic residues" evidence="1">
    <location>
        <begin position="281"/>
        <end position="292"/>
    </location>
</feature>
<gene>
    <name evidence="3" type="ORF">NGATSA_2010800</name>
</gene>
<reference evidence="3" key="2">
    <citation type="journal article" date="2012" name="Nat. Commun.">
        <title>Draft genome sequence and genetic transformation of the oleaginous alga Nannochloropis gaditana.</title>
        <authorList>
            <person name="Radakovits R."/>
            <person name="Jinkerson R.E."/>
            <person name="Fuerstenberg S.I."/>
            <person name="Tae H."/>
            <person name="Settlage R.E."/>
            <person name="Boore J.L."/>
            <person name="Posewitz M.C."/>
        </authorList>
    </citation>
    <scope>NUCLEOTIDE SEQUENCE</scope>
    <source>
        <strain evidence="3">CCMP526</strain>
    </source>
</reference>
<reference evidence="3" key="1">
    <citation type="journal article" date="2012" name="Bioengineered">
        <title>Additional insights into the genome of the oleaginous model alga Nannochloropsis gaditana.</title>
        <authorList>
            <person name="Jinkerson R.E."/>
            <person name="Radakovits R."/>
            <person name="Posewitz M.C."/>
        </authorList>
    </citation>
    <scope>NUCLEOTIDE SEQUENCE</scope>
    <source>
        <strain evidence="3">CCMP526</strain>
    </source>
</reference>
<dbReference type="GO" id="GO:0031369">
    <property type="term" value="F:translation initiation factor binding"/>
    <property type="evidence" value="ECO:0007669"/>
    <property type="project" value="TreeGrafter"/>
</dbReference>
<dbReference type="PROSITE" id="PS51363">
    <property type="entry name" value="W2"/>
    <property type="match status" value="1"/>
</dbReference>
<feature type="compositionally biased region" description="Acidic residues" evidence="1">
    <location>
        <begin position="538"/>
        <end position="558"/>
    </location>
</feature>
<protein>
    <submittedName>
        <fullName evidence="3">Eukaryotic translation initiation factor 4b</fullName>
    </submittedName>
</protein>
<dbReference type="GO" id="GO:0005085">
    <property type="term" value="F:guanyl-nucleotide exchange factor activity"/>
    <property type="evidence" value="ECO:0007669"/>
    <property type="project" value="TreeGrafter"/>
</dbReference>
<feature type="region of interest" description="Disordered" evidence="1">
    <location>
        <begin position="1"/>
        <end position="366"/>
    </location>
</feature>
<evidence type="ECO:0000259" key="2">
    <source>
        <dbReference type="PROSITE" id="PS51363"/>
    </source>
</evidence>
<feature type="region of interest" description="Disordered" evidence="1">
    <location>
        <begin position="536"/>
        <end position="558"/>
    </location>
</feature>
<feature type="compositionally biased region" description="Basic and acidic residues" evidence="1">
    <location>
        <begin position="219"/>
        <end position="243"/>
    </location>
</feature>
<keyword evidence="3" id="KW-0648">Protein biosynthesis</keyword>
<feature type="compositionally biased region" description="Low complexity" evidence="1">
    <location>
        <begin position="330"/>
        <end position="344"/>
    </location>
</feature>
<dbReference type="SUPFAM" id="SSF48371">
    <property type="entry name" value="ARM repeat"/>
    <property type="match status" value="1"/>
</dbReference>
<dbReference type="InterPro" id="IPR016024">
    <property type="entry name" value="ARM-type_fold"/>
</dbReference>
<dbReference type="SMART" id="SM00515">
    <property type="entry name" value="eIF5C"/>
    <property type="match status" value="1"/>
</dbReference>
<feature type="compositionally biased region" description="Basic and acidic residues" evidence="1">
    <location>
        <begin position="309"/>
        <end position="319"/>
    </location>
</feature>
<dbReference type="PANTHER" id="PTHR45887:SF1">
    <property type="entry name" value="TRANSLATION INITIATION FACTOR EIF-2B SUBUNIT EPSILON"/>
    <property type="match status" value="1"/>
</dbReference>
<feature type="compositionally biased region" description="Basic and acidic residues" evidence="1">
    <location>
        <begin position="190"/>
        <end position="211"/>
    </location>
</feature>
<dbReference type="InterPro" id="IPR003307">
    <property type="entry name" value="W2_domain"/>
</dbReference>
<dbReference type="Gene3D" id="1.25.40.180">
    <property type="match status" value="1"/>
</dbReference>
<dbReference type="InterPro" id="IPR051956">
    <property type="entry name" value="eIF2B_epsilon"/>
</dbReference>
<dbReference type="GO" id="GO:0005851">
    <property type="term" value="C:eukaryotic translation initiation factor 2B complex"/>
    <property type="evidence" value="ECO:0007669"/>
    <property type="project" value="TreeGrafter"/>
</dbReference>
<name>I2CP23_NANGC</name>
<dbReference type="EMBL" id="JU964145">
    <property type="protein sequence ID" value="AFJ68656.1"/>
    <property type="molecule type" value="mRNA"/>
</dbReference>
<organism evidence="3">
    <name type="scientific">Nannochloropsis gaditana (strain CCMP526)</name>
    <name type="common">Green microalga</name>
    <name type="synonym">Microchloropsis gaditana</name>
    <dbReference type="NCBI Taxonomy" id="1093141"/>
    <lineage>
        <taxon>Eukaryota</taxon>
        <taxon>Sar</taxon>
        <taxon>Stramenopiles</taxon>
        <taxon>Ochrophyta</taxon>
        <taxon>Eustigmatophyceae</taxon>
        <taxon>Eustigmatales</taxon>
        <taxon>Monodopsidaceae</taxon>
        <taxon>Nannochloropsis</taxon>
    </lineage>
</organism>
<dbReference type="AlphaFoldDB" id="I2CP23"/>
<evidence type="ECO:0000256" key="1">
    <source>
        <dbReference type="SAM" id="MobiDB-lite"/>
    </source>
</evidence>
<dbReference type="Pfam" id="PF02020">
    <property type="entry name" value="W2"/>
    <property type="match status" value="1"/>
</dbReference>
<sequence length="558" mass="60285">RVREDIPPPRRAHDGPSERPRLNLKPRSAGTTGERMSEIAGSSVFGGARPVDTASREEEILARKLEKVGMREEGGPSTAEEWKEDEAGNLMATGAEASSAEENKPQEEKEGAPAGEGGDRPLPGRRATPEPAPLNRRWREDKQGGGMEGSYRRAGMGEREFGPPRGGGEGGGGRRRFEDGEGGRGLGGFGRRDRDREGGMEEHRRRDERETGYGAPRRGLGEGRGGDDYPRRGGWEEERERRGGGFGQGRESPGGEGGGGMDRGMPERRPLRRFAPSAGEDLSRPRRFEESRTPPPYGSRGNSPGLPFEGERGMDRMDRSGVGPGGRGVEAAAAAKAAEAAAKAAEQEEKKAKRELEAAKRAAEEEARRAAKEAEVLRLKEEKEASAKAAAECADVAKALVVSGLKGKELWAAAQEKGDAAKGSAILEVVLGSVDSNEALASLGWMAGAQYGTVLKCLLAKDTTDQKEAVYAVQRVVEARGYPKVGGDPLLEKLFHGLYGADVLDEAAFTGWRDDDREEGNKRKAVVQTTPWFQWLETADEDDDDEEEDDDIEELNNI</sequence>
<dbReference type="GO" id="GO:0003743">
    <property type="term" value="F:translation initiation factor activity"/>
    <property type="evidence" value="ECO:0007669"/>
    <property type="project" value="UniProtKB-KW"/>
</dbReference>
<feature type="compositionally biased region" description="Gly residues" evidence="1">
    <location>
        <begin position="244"/>
        <end position="262"/>
    </location>
</feature>
<feature type="compositionally biased region" description="Basic and acidic residues" evidence="1">
    <location>
        <begin position="54"/>
        <end position="74"/>
    </location>
</feature>
<dbReference type="PANTHER" id="PTHR45887">
    <property type="entry name" value="TRANSLATION INITIATION FACTOR EIF-2B SUBUNIT EPSILON"/>
    <property type="match status" value="1"/>
</dbReference>
<accession>I2CP23</accession>
<proteinExistence type="evidence at transcript level"/>
<keyword evidence="3" id="KW-0396">Initiation factor</keyword>
<feature type="non-terminal residue" evidence="3">
    <location>
        <position position="1"/>
    </location>
</feature>
<feature type="compositionally biased region" description="Basic and acidic residues" evidence="1">
    <location>
        <begin position="101"/>
        <end position="111"/>
    </location>
</feature>